<dbReference type="Proteomes" id="UP000198417">
    <property type="component" value="Unassembled WGS sequence"/>
</dbReference>
<dbReference type="EMBL" id="FZNN01000005">
    <property type="protein sequence ID" value="SNR44814.1"/>
    <property type="molecule type" value="Genomic_DNA"/>
</dbReference>
<name>A0A238WEW4_9RHOB</name>
<keyword evidence="2" id="KW-1185">Reference proteome</keyword>
<gene>
    <name evidence="1" type="ORF">SAMN06265370_105148</name>
</gene>
<accession>A0A238WEW4</accession>
<evidence type="ECO:0000313" key="2">
    <source>
        <dbReference type="Proteomes" id="UP000198417"/>
    </source>
</evidence>
<protein>
    <submittedName>
        <fullName evidence="1">Uncharacterized protein</fullName>
    </submittedName>
</protein>
<evidence type="ECO:0000313" key="1">
    <source>
        <dbReference type="EMBL" id="SNR44814.1"/>
    </source>
</evidence>
<dbReference type="AlphaFoldDB" id="A0A238WEW4"/>
<sequence>MMQEALSSDIALTTPICKEIRMTDVACNTPLGCPVPPNSALTAEQSIDAFEAVCDALFRAFRCDYKHFCAATSAARVECHAEAYNAWHTVHVALTNFATIKSLPPILIAVSDQFSKLLKARLSDTFDSTLDGRILTRAAIVLRSKPEHDVRLADLLTDAAGYILYNRQPGISVPVISDLLDDI</sequence>
<reference evidence="1 2" key="1">
    <citation type="submission" date="2017-06" db="EMBL/GenBank/DDBJ databases">
        <authorList>
            <person name="Kim H.J."/>
            <person name="Triplett B.A."/>
        </authorList>
    </citation>
    <scope>NUCLEOTIDE SEQUENCE [LARGE SCALE GENOMIC DNA]</scope>
    <source>
        <strain evidence="1 2">DSM 29052</strain>
    </source>
</reference>
<organism evidence="1 2">
    <name type="scientific">Puniceibacterium sediminis</name>
    <dbReference type="NCBI Taxonomy" id="1608407"/>
    <lineage>
        <taxon>Bacteria</taxon>
        <taxon>Pseudomonadati</taxon>
        <taxon>Pseudomonadota</taxon>
        <taxon>Alphaproteobacteria</taxon>
        <taxon>Rhodobacterales</taxon>
        <taxon>Paracoccaceae</taxon>
        <taxon>Puniceibacterium</taxon>
    </lineage>
</organism>
<proteinExistence type="predicted"/>